<keyword evidence="1" id="KW-0479">Metal-binding</keyword>
<evidence type="ECO:0000313" key="4">
    <source>
        <dbReference type="EMBL" id="KAK1682972.1"/>
    </source>
</evidence>
<gene>
    <name evidence="4" type="ORF">QYE76_043820</name>
</gene>
<comment type="caution">
    <text evidence="4">The sequence shown here is derived from an EMBL/GenBank/DDBJ whole genome shotgun (WGS) entry which is preliminary data.</text>
</comment>
<reference evidence="4" key="1">
    <citation type="submission" date="2023-07" db="EMBL/GenBank/DDBJ databases">
        <title>A chromosome-level genome assembly of Lolium multiflorum.</title>
        <authorList>
            <person name="Chen Y."/>
            <person name="Copetti D."/>
            <person name="Kolliker R."/>
            <person name="Studer B."/>
        </authorList>
    </citation>
    <scope>NUCLEOTIDE SEQUENCE</scope>
    <source>
        <strain evidence="4">02402/16</strain>
        <tissue evidence="4">Leaf</tissue>
    </source>
</reference>
<dbReference type="Proteomes" id="UP001231189">
    <property type="component" value="Unassembled WGS sequence"/>
</dbReference>
<dbReference type="GO" id="GO:0008270">
    <property type="term" value="F:zinc ion binding"/>
    <property type="evidence" value="ECO:0007669"/>
    <property type="project" value="UniProtKB-KW"/>
</dbReference>
<accession>A0AAD8TJR1</accession>
<protein>
    <recommendedName>
        <fullName evidence="3">CCHC-type domain-containing protein</fullName>
    </recommendedName>
</protein>
<dbReference type="Gene3D" id="4.10.60.10">
    <property type="entry name" value="Zinc finger, CCHC-type"/>
    <property type="match status" value="1"/>
</dbReference>
<dbReference type="CDD" id="cd00303">
    <property type="entry name" value="retropepsin_like"/>
    <property type="match status" value="1"/>
</dbReference>
<dbReference type="InterPro" id="IPR001878">
    <property type="entry name" value="Znf_CCHC"/>
</dbReference>
<dbReference type="SUPFAM" id="SSF57756">
    <property type="entry name" value="Retrovirus zinc finger-like domains"/>
    <property type="match status" value="1"/>
</dbReference>
<evidence type="ECO:0000256" key="2">
    <source>
        <dbReference type="SAM" id="MobiDB-lite"/>
    </source>
</evidence>
<dbReference type="Gene3D" id="1.10.340.70">
    <property type="match status" value="1"/>
</dbReference>
<evidence type="ECO:0000313" key="5">
    <source>
        <dbReference type="Proteomes" id="UP001231189"/>
    </source>
</evidence>
<sequence>MSTARNRDMVCHTCGGKGHFKRDCPNRKVMIINEDNEYETGDDVDPNAPDDDDYDTHGEDAYPSDARTIVVSQRALNVLPSASTQRCNLFQTKALVGPDKSCKVIIDGGSCRNLVSKELCTKLKLKYLPHPHPYYIQWLSGNGEMKVNHMVRVEFEIGPNSATCFRRRYPQDYHHCEESHAGGLMGHFGREKTLLMLDDHFYWPKMRRDVDRYVKRCITCNKSKSKLKPHGHSTTELCPFEVVYGFKPITPLDLLPLPIHERVNMEASKRADFVKKIHVKTKELIENKGKSNAARMNKKRKEMLFKPGDMVWVHFRKDRIPKLRKSKLKPRGAGPYKVLVKINDNAYSIDLPEDEFGVSNSFNVADLTPYDGEDLGASRSTPFEGEMMRTSLPHYYLRHYQLKMNLLYEEETSIARGGEEQLDMKMDVKLDKELDMKISHGREGGAGGMRGRRRRSPAGPPVEPMPGRSDTGRPALGQPGPRPGC</sequence>
<dbReference type="Pfam" id="PF17921">
    <property type="entry name" value="Integrase_H2C2"/>
    <property type="match status" value="1"/>
</dbReference>
<dbReference type="GO" id="GO:0003676">
    <property type="term" value="F:nucleic acid binding"/>
    <property type="evidence" value="ECO:0007669"/>
    <property type="project" value="InterPro"/>
</dbReference>
<keyword evidence="1" id="KW-0863">Zinc-finger</keyword>
<dbReference type="PANTHER" id="PTHR35046:SF9">
    <property type="entry name" value="RNA-DIRECTED DNA POLYMERASE"/>
    <property type="match status" value="1"/>
</dbReference>
<dbReference type="EMBL" id="JAUUTY010000002">
    <property type="protein sequence ID" value="KAK1682972.1"/>
    <property type="molecule type" value="Genomic_DNA"/>
</dbReference>
<dbReference type="InterPro" id="IPR036875">
    <property type="entry name" value="Znf_CCHC_sf"/>
</dbReference>
<dbReference type="AlphaFoldDB" id="A0AAD8TJR1"/>
<dbReference type="Pfam" id="PF00098">
    <property type="entry name" value="zf-CCHC"/>
    <property type="match status" value="1"/>
</dbReference>
<keyword evidence="5" id="KW-1185">Reference proteome</keyword>
<dbReference type="SMART" id="SM00343">
    <property type="entry name" value="ZnF_C2HC"/>
    <property type="match status" value="1"/>
</dbReference>
<feature type="compositionally biased region" description="Acidic residues" evidence="2">
    <location>
        <begin position="36"/>
        <end position="54"/>
    </location>
</feature>
<dbReference type="PROSITE" id="PS50158">
    <property type="entry name" value="ZF_CCHC"/>
    <property type="match status" value="1"/>
</dbReference>
<dbReference type="InterPro" id="IPR056924">
    <property type="entry name" value="SH3_Tf2-1"/>
</dbReference>
<dbReference type="Pfam" id="PF24626">
    <property type="entry name" value="SH3_Tf2-1"/>
    <property type="match status" value="1"/>
</dbReference>
<evidence type="ECO:0000256" key="1">
    <source>
        <dbReference type="PROSITE-ProRule" id="PRU00047"/>
    </source>
</evidence>
<organism evidence="4 5">
    <name type="scientific">Lolium multiflorum</name>
    <name type="common">Italian ryegrass</name>
    <name type="synonym">Lolium perenne subsp. multiflorum</name>
    <dbReference type="NCBI Taxonomy" id="4521"/>
    <lineage>
        <taxon>Eukaryota</taxon>
        <taxon>Viridiplantae</taxon>
        <taxon>Streptophyta</taxon>
        <taxon>Embryophyta</taxon>
        <taxon>Tracheophyta</taxon>
        <taxon>Spermatophyta</taxon>
        <taxon>Magnoliopsida</taxon>
        <taxon>Liliopsida</taxon>
        <taxon>Poales</taxon>
        <taxon>Poaceae</taxon>
        <taxon>BOP clade</taxon>
        <taxon>Pooideae</taxon>
        <taxon>Poodae</taxon>
        <taxon>Poeae</taxon>
        <taxon>Poeae Chloroplast Group 2 (Poeae type)</taxon>
        <taxon>Loliodinae</taxon>
        <taxon>Loliinae</taxon>
        <taxon>Lolium</taxon>
    </lineage>
</organism>
<keyword evidence="1" id="KW-0862">Zinc</keyword>
<evidence type="ECO:0000259" key="3">
    <source>
        <dbReference type="PROSITE" id="PS50158"/>
    </source>
</evidence>
<name>A0AAD8TJR1_LOLMU</name>
<feature type="domain" description="CCHC-type" evidence="3">
    <location>
        <begin position="11"/>
        <end position="26"/>
    </location>
</feature>
<feature type="region of interest" description="Disordered" evidence="2">
    <location>
        <begin position="36"/>
        <end position="60"/>
    </location>
</feature>
<feature type="region of interest" description="Disordered" evidence="2">
    <location>
        <begin position="436"/>
        <end position="485"/>
    </location>
</feature>
<dbReference type="InterPro" id="IPR041588">
    <property type="entry name" value="Integrase_H2C2"/>
</dbReference>
<dbReference type="PANTHER" id="PTHR35046">
    <property type="entry name" value="ZINC KNUCKLE (CCHC-TYPE) FAMILY PROTEIN"/>
    <property type="match status" value="1"/>
</dbReference>
<proteinExistence type="predicted"/>